<comment type="caution">
    <text evidence="2">The sequence shown here is derived from an EMBL/GenBank/DDBJ whole genome shotgun (WGS) entry which is preliminary data.</text>
</comment>
<feature type="compositionally biased region" description="Low complexity" evidence="1">
    <location>
        <begin position="287"/>
        <end position="301"/>
    </location>
</feature>
<keyword evidence="3" id="KW-1185">Reference proteome</keyword>
<feature type="compositionally biased region" description="Low complexity" evidence="1">
    <location>
        <begin position="387"/>
        <end position="401"/>
    </location>
</feature>
<feature type="region of interest" description="Disordered" evidence="1">
    <location>
        <begin position="286"/>
        <end position="496"/>
    </location>
</feature>
<feature type="compositionally biased region" description="Polar residues" evidence="1">
    <location>
        <begin position="302"/>
        <end position="317"/>
    </location>
</feature>
<feature type="compositionally biased region" description="Low complexity" evidence="1">
    <location>
        <begin position="359"/>
        <end position="372"/>
    </location>
</feature>
<accession>A0ABP6D417</accession>
<protein>
    <submittedName>
        <fullName evidence="2">Uncharacterized protein</fullName>
    </submittedName>
</protein>
<gene>
    <name evidence="2" type="ORF">GCM10009863_59440</name>
</gene>
<feature type="compositionally biased region" description="Polar residues" evidence="1">
    <location>
        <begin position="408"/>
        <end position="418"/>
    </location>
</feature>
<proteinExistence type="predicted"/>
<evidence type="ECO:0000313" key="2">
    <source>
        <dbReference type="EMBL" id="GAA2635165.1"/>
    </source>
</evidence>
<name>A0ABP6D417_9ACTN</name>
<dbReference type="Proteomes" id="UP001501447">
    <property type="component" value="Unassembled WGS sequence"/>
</dbReference>
<feature type="compositionally biased region" description="Polar residues" evidence="1">
    <location>
        <begin position="334"/>
        <end position="347"/>
    </location>
</feature>
<sequence>MATWVNWLRGSAQPAQPQEETDLRSLEEGRAPVLADGEEAQHDARRSGLFDGLKKGALITTMGMVSPSYIMSSQGLAEIGQKVRGYGGFGMLAVYNGIKMGEAYTAYKAESDVEAKKLEPVVTSAVNTLGTATWAWGIGSGNSIAQTAGPAANFVANITSAGLKYYQGDEEWRPKLASAGEMLSFTTAGVLKTVEKNAAVPWARAAAFTFAGTEFALDAPHDKALWGHAAGGYVWAVGAALESPVFAKVLPQAEMVANVVQGTGAAIVGASEIYRTAAPYWKRFMGEEPSPEAAPQPSDSEQVSLQTIPSTAPQHQRFSFEEQPGPSLNPIAEPSNSLVPKASSITTGPEPGSAPPAPSSEAPAAVQAARSSLTSDEPSPVSPAPSIPATSSTTSIATAASMPVTPAGSVSTALAPTNSAPSPVIPSGPGSIASAASGPVGPSVASSGSNPIASALSGNAPAPTSRRNSLDGSALPQSGAAKAWTPTPVKARRNSR</sequence>
<reference evidence="3" key="1">
    <citation type="journal article" date="2019" name="Int. J. Syst. Evol. Microbiol.">
        <title>The Global Catalogue of Microorganisms (GCM) 10K type strain sequencing project: providing services to taxonomists for standard genome sequencing and annotation.</title>
        <authorList>
            <consortium name="The Broad Institute Genomics Platform"/>
            <consortium name="The Broad Institute Genome Sequencing Center for Infectious Disease"/>
            <person name="Wu L."/>
            <person name="Ma J."/>
        </authorList>
    </citation>
    <scope>NUCLEOTIDE SEQUENCE [LARGE SCALE GENOMIC DNA]</scope>
    <source>
        <strain evidence="3">JCM 16373</strain>
    </source>
</reference>
<organism evidence="2 3">
    <name type="scientific">Streptomyces axinellae</name>
    <dbReference type="NCBI Taxonomy" id="552788"/>
    <lineage>
        <taxon>Bacteria</taxon>
        <taxon>Bacillati</taxon>
        <taxon>Actinomycetota</taxon>
        <taxon>Actinomycetes</taxon>
        <taxon>Kitasatosporales</taxon>
        <taxon>Streptomycetaceae</taxon>
        <taxon>Streptomyces</taxon>
    </lineage>
</organism>
<evidence type="ECO:0000313" key="3">
    <source>
        <dbReference type="Proteomes" id="UP001501447"/>
    </source>
</evidence>
<evidence type="ECO:0000256" key="1">
    <source>
        <dbReference type="SAM" id="MobiDB-lite"/>
    </source>
</evidence>
<feature type="compositionally biased region" description="Low complexity" evidence="1">
    <location>
        <begin position="419"/>
        <end position="449"/>
    </location>
</feature>
<dbReference type="EMBL" id="BAAARJ010000024">
    <property type="protein sequence ID" value="GAA2635165.1"/>
    <property type="molecule type" value="Genomic_DNA"/>
</dbReference>